<sequence>MADGPKKSGLKSAGGNKPLRSRGFLSSPGGQMRAPADGTGEAPGEELHHRSRGSRQVSATPGGKPQALSSKPKIRPYSLDEK</sequence>
<dbReference type="EMBL" id="JAPEVI010000003">
    <property type="protein sequence ID" value="MCX2724221.1"/>
    <property type="molecule type" value="Genomic_DNA"/>
</dbReference>
<evidence type="ECO:0000256" key="1">
    <source>
        <dbReference type="SAM" id="MobiDB-lite"/>
    </source>
</evidence>
<name>A0ABT3R4M6_9HYPH</name>
<evidence type="ECO:0000313" key="3">
    <source>
        <dbReference type="Proteomes" id="UP001300261"/>
    </source>
</evidence>
<protein>
    <submittedName>
        <fullName evidence="2">Uncharacterized protein</fullName>
    </submittedName>
</protein>
<accession>A0ABT3R4M6</accession>
<organism evidence="2 3">
    <name type="scientific">Roseibium salinum</name>
    <dbReference type="NCBI Taxonomy" id="1604349"/>
    <lineage>
        <taxon>Bacteria</taxon>
        <taxon>Pseudomonadati</taxon>
        <taxon>Pseudomonadota</taxon>
        <taxon>Alphaproteobacteria</taxon>
        <taxon>Hyphomicrobiales</taxon>
        <taxon>Stappiaceae</taxon>
        <taxon>Roseibium</taxon>
    </lineage>
</organism>
<comment type="caution">
    <text evidence="2">The sequence shown here is derived from an EMBL/GenBank/DDBJ whole genome shotgun (WGS) entry which is preliminary data.</text>
</comment>
<proteinExistence type="predicted"/>
<reference evidence="2 3" key="1">
    <citation type="journal article" date="2016" name="Int. J. Syst. Evol. Microbiol.">
        <title>Labrenzia salina sp. nov., isolated from the rhizosphere of the halophyte Arthrocnemum macrostachyum.</title>
        <authorList>
            <person name="Camacho M."/>
            <person name="Redondo-Gomez S."/>
            <person name="Rodriguez-Llorente I."/>
            <person name="Rohde M."/>
            <person name="Sproer C."/>
            <person name="Schumann P."/>
            <person name="Klenk H.P."/>
            <person name="Montero-Calasanz M.D.C."/>
        </authorList>
    </citation>
    <scope>NUCLEOTIDE SEQUENCE [LARGE SCALE GENOMIC DNA]</scope>
    <source>
        <strain evidence="2 3">DSM 29163</strain>
    </source>
</reference>
<gene>
    <name evidence="2" type="ORF">ON753_17880</name>
</gene>
<feature type="region of interest" description="Disordered" evidence="1">
    <location>
        <begin position="1"/>
        <end position="82"/>
    </location>
</feature>
<dbReference type="Proteomes" id="UP001300261">
    <property type="component" value="Unassembled WGS sequence"/>
</dbReference>
<dbReference type="RefSeq" id="WP_265964065.1">
    <property type="nucleotide sequence ID" value="NZ_JAPEVI010000003.1"/>
</dbReference>
<keyword evidence="3" id="KW-1185">Reference proteome</keyword>
<evidence type="ECO:0000313" key="2">
    <source>
        <dbReference type="EMBL" id="MCX2724221.1"/>
    </source>
</evidence>